<name>A0ABV4UZW3_9BACL</name>
<keyword evidence="2" id="KW-0812">Transmembrane</keyword>
<sequence length="453" mass="48567">MISFERPMGIGAILDRSFQIYRKHFTVTFLLMLLFFGPIYLLQNLVLFDVSSVSLLPESGETIADSLDRFAEASGSGDELRIGLLLFSFLLMPLYMLAVFPAAVSSQLHLVRAAADGASVGFKELLRSSFSRYWPMIGNTLLFGLILMGVYMAVSIVVVFGVIIVLVVTVGIGTGITEIGSDPFGSSIVLVVLLVFLYLFVALLMMAGIGFFAIRFGFYLPVIALEGAPSSLGRSWRLTRGNFWRIFGIYFVLSIIYGVFMMGTYALLIAVFKLSLLGQLIYIVLTLLITPIYLIPYAVTYFDLRVRNEGADLEQMLAAGQSYGTYSGQPGEAGYTGGSTQPGVSAYAAEAGAGHAVEPVQTDRFAQPVGAERPDRTAQAAAGTVQTDEAAREAAAGHTSGARQDRAGSVGEAVRAPGMNTSNGQEDGSPVNPSPGRESADANGSKEPEKKDE</sequence>
<comment type="caution">
    <text evidence="4">The sequence shown here is derived from an EMBL/GenBank/DDBJ whole genome shotgun (WGS) entry which is preliminary data.</text>
</comment>
<dbReference type="Pfam" id="PF25231">
    <property type="entry name" value="DUF7847"/>
    <property type="match status" value="1"/>
</dbReference>
<proteinExistence type="predicted"/>
<organism evidence="4 5">
    <name type="scientific">Paenibacillus oleatilyticus</name>
    <dbReference type="NCBI Taxonomy" id="2594886"/>
    <lineage>
        <taxon>Bacteria</taxon>
        <taxon>Bacillati</taxon>
        <taxon>Bacillota</taxon>
        <taxon>Bacilli</taxon>
        <taxon>Bacillales</taxon>
        <taxon>Paenibacillaceae</taxon>
        <taxon>Paenibacillus</taxon>
    </lineage>
</organism>
<evidence type="ECO:0000313" key="4">
    <source>
        <dbReference type="EMBL" id="MFB0843230.1"/>
    </source>
</evidence>
<feature type="compositionally biased region" description="Basic and acidic residues" evidence="1">
    <location>
        <begin position="438"/>
        <end position="453"/>
    </location>
</feature>
<dbReference type="EMBL" id="JBHDLN010000006">
    <property type="protein sequence ID" value="MFB0843230.1"/>
    <property type="molecule type" value="Genomic_DNA"/>
</dbReference>
<gene>
    <name evidence="4" type="ORF">ACEU3E_13715</name>
</gene>
<feature type="region of interest" description="Disordered" evidence="1">
    <location>
        <begin position="368"/>
        <end position="453"/>
    </location>
</feature>
<evidence type="ECO:0000256" key="2">
    <source>
        <dbReference type="SAM" id="Phobius"/>
    </source>
</evidence>
<keyword evidence="2" id="KW-1133">Transmembrane helix</keyword>
<feature type="transmembrane region" description="Helical" evidence="2">
    <location>
        <begin position="243"/>
        <end position="268"/>
    </location>
</feature>
<feature type="transmembrane region" description="Helical" evidence="2">
    <location>
        <begin position="141"/>
        <end position="168"/>
    </location>
</feature>
<dbReference type="RefSeq" id="WP_373951786.1">
    <property type="nucleotide sequence ID" value="NZ_JBHDLN010000006.1"/>
</dbReference>
<feature type="domain" description="DUF7847" evidence="3">
    <location>
        <begin position="90"/>
        <end position="295"/>
    </location>
</feature>
<dbReference type="InterPro" id="IPR057169">
    <property type="entry name" value="DUF7847"/>
</dbReference>
<feature type="transmembrane region" description="Helical" evidence="2">
    <location>
        <begin position="188"/>
        <end position="214"/>
    </location>
</feature>
<dbReference type="Proteomes" id="UP001575622">
    <property type="component" value="Unassembled WGS sequence"/>
</dbReference>
<accession>A0ABV4UZW3</accession>
<protein>
    <recommendedName>
        <fullName evidence="3">DUF7847 domain-containing protein</fullName>
    </recommendedName>
</protein>
<evidence type="ECO:0000256" key="1">
    <source>
        <dbReference type="SAM" id="MobiDB-lite"/>
    </source>
</evidence>
<keyword evidence="2" id="KW-0472">Membrane</keyword>
<feature type="transmembrane region" description="Helical" evidence="2">
    <location>
        <begin position="82"/>
        <end position="104"/>
    </location>
</feature>
<reference evidence="4 5" key="1">
    <citation type="submission" date="2024-09" db="EMBL/GenBank/DDBJ databases">
        <authorList>
            <person name="Makale K.P.P."/>
            <person name="Makhzoum A."/>
            <person name="Rantong G."/>
            <person name="Rahube T.O."/>
        </authorList>
    </citation>
    <scope>NUCLEOTIDE SEQUENCE [LARGE SCALE GENOMIC DNA]</scope>
    <source>
        <strain evidence="4 5">KM_D13</strain>
    </source>
</reference>
<evidence type="ECO:0000313" key="5">
    <source>
        <dbReference type="Proteomes" id="UP001575622"/>
    </source>
</evidence>
<feature type="transmembrane region" description="Helical" evidence="2">
    <location>
        <begin position="25"/>
        <end position="48"/>
    </location>
</feature>
<keyword evidence="5" id="KW-1185">Reference proteome</keyword>
<evidence type="ECO:0000259" key="3">
    <source>
        <dbReference type="Pfam" id="PF25231"/>
    </source>
</evidence>
<feature type="transmembrane region" description="Helical" evidence="2">
    <location>
        <begin position="280"/>
        <end position="299"/>
    </location>
</feature>